<feature type="chain" id="PRO_5032781279" description="P/Homo B domain-containing protein" evidence="15">
    <location>
        <begin position="21"/>
        <end position="737"/>
    </location>
</feature>
<keyword evidence="7 13" id="KW-0720">Serine protease</keyword>
<dbReference type="InterPro" id="IPR008979">
    <property type="entry name" value="Galactose-bd-like_sf"/>
</dbReference>
<evidence type="ECO:0000256" key="8">
    <source>
        <dbReference type="ARBA" id="ARBA00022837"/>
    </source>
</evidence>
<dbReference type="GO" id="GO:0004252">
    <property type="term" value="F:serine-type endopeptidase activity"/>
    <property type="evidence" value="ECO:0007669"/>
    <property type="project" value="UniProtKB-UniRule"/>
</dbReference>
<dbReference type="PROSITE" id="PS00138">
    <property type="entry name" value="SUBTILASE_SER"/>
    <property type="match status" value="1"/>
</dbReference>
<keyword evidence="11" id="KW-0325">Glycoprotein</keyword>
<dbReference type="PROSITE" id="PS51829">
    <property type="entry name" value="P_HOMO_B"/>
    <property type="match status" value="1"/>
</dbReference>
<dbReference type="Pfam" id="PF00082">
    <property type="entry name" value="Peptidase_S8"/>
    <property type="match status" value="1"/>
</dbReference>
<dbReference type="PROSITE" id="PS00136">
    <property type="entry name" value="SUBTILASE_ASP"/>
    <property type="match status" value="1"/>
</dbReference>
<dbReference type="CDD" id="cd04059">
    <property type="entry name" value="Peptidases_S8_Protein_convertases_Kexins_Furin-like"/>
    <property type="match status" value="1"/>
</dbReference>
<proteinExistence type="inferred from homology"/>
<feature type="domain" description="P/Homo B" evidence="16">
    <location>
        <begin position="471"/>
        <end position="608"/>
    </location>
</feature>
<evidence type="ECO:0000256" key="6">
    <source>
        <dbReference type="ARBA" id="ARBA00022801"/>
    </source>
</evidence>
<keyword evidence="10" id="KW-1015">Disulfide bond</keyword>
<dbReference type="SUPFAM" id="SSF49785">
    <property type="entry name" value="Galactose-binding domain-like"/>
    <property type="match status" value="1"/>
</dbReference>
<evidence type="ECO:0000256" key="1">
    <source>
        <dbReference type="ARBA" id="ARBA00001913"/>
    </source>
</evidence>
<feature type="active site" description="Charge relay system" evidence="12 13">
    <location>
        <position position="221"/>
    </location>
</feature>
<reference evidence="17" key="1">
    <citation type="submission" date="2021-02" db="EMBL/GenBank/DDBJ databases">
        <authorList>
            <person name="Nowell W R."/>
        </authorList>
    </citation>
    <scope>NUCLEOTIDE SEQUENCE</scope>
</reference>
<dbReference type="InterPro" id="IPR023828">
    <property type="entry name" value="Peptidase_S8_Ser-AS"/>
</dbReference>
<dbReference type="FunFam" id="2.60.120.260:FF:000006">
    <property type="entry name" value="Proprotein convertase subtilisin/kexin type 5"/>
    <property type="match status" value="1"/>
</dbReference>
<dbReference type="PROSITE" id="PS00137">
    <property type="entry name" value="SUBTILASE_HIS"/>
    <property type="match status" value="1"/>
</dbReference>
<dbReference type="Gene3D" id="2.60.120.260">
    <property type="entry name" value="Galactose-binding domain-like"/>
    <property type="match status" value="1"/>
</dbReference>
<feature type="compositionally biased region" description="Basic and acidic residues" evidence="14">
    <location>
        <begin position="209"/>
        <end position="220"/>
    </location>
</feature>
<keyword evidence="3 13" id="KW-0645">Protease</keyword>
<keyword evidence="4" id="KW-0165">Cleavage on pair of basic residues</keyword>
<dbReference type="PROSITE" id="PS51892">
    <property type="entry name" value="SUBTILASE"/>
    <property type="match status" value="1"/>
</dbReference>
<keyword evidence="5 15" id="KW-0732">Signal</keyword>
<dbReference type="FunFam" id="3.40.50.200:FF:000001">
    <property type="entry name" value="Furin 2, isoform B"/>
    <property type="match status" value="1"/>
</dbReference>
<evidence type="ECO:0000256" key="9">
    <source>
        <dbReference type="ARBA" id="ARBA00023145"/>
    </source>
</evidence>
<evidence type="ECO:0000256" key="5">
    <source>
        <dbReference type="ARBA" id="ARBA00022729"/>
    </source>
</evidence>
<feature type="active site" description="Charge relay system" evidence="12 13">
    <location>
        <position position="180"/>
    </location>
</feature>
<dbReference type="InterPro" id="IPR022398">
    <property type="entry name" value="Peptidase_S8_His-AS"/>
</dbReference>
<dbReference type="Gene3D" id="3.40.50.200">
    <property type="entry name" value="Peptidase S8/S53 domain"/>
    <property type="match status" value="1"/>
</dbReference>
<dbReference type="GO" id="GO:0012505">
    <property type="term" value="C:endomembrane system"/>
    <property type="evidence" value="ECO:0007669"/>
    <property type="project" value="UniProtKB-ARBA"/>
</dbReference>
<sequence>MHQLMSRFPLFIFLFCLTNAAIDYTQNYNDIEFIPEHSNEWVVRIDEGDEVADLVASELGLQNRRKVFDNYYLFINPYVPRRSKRATNDFTDLLAKHEKVNWAEQQRSQNRVKRDLIDKRAQEDRVYRSVAFSDPKWGKEWYLKDTRPKSASQLPKLDLHVLPAWAAGYTGKGIKVTILDDGLEWNNSDIMANYDPKASYDLNDNDDDPSPRYDPTNENKHGTRCAGEVAMVANNSICGVGIAYNAKIGGIRMLDGHVTDRVEAEAIAFNHKYIDIYSASWGPNDDGRTVEGPGTLASAAFIKGITEGRNGKGVIYVWASGNGGRRQDNCNCDGYTGSIYTISISSASEHQQSPWYAERCPSTMATTYSSGAYSDQKVTTTDLHDSCTDDHTGTSASAPLAAGIFALVLEANSELTWRDMQHLVAWTSEYAPLADNHGWTTNGAGYKVNSRFGFGLLNAAALTEAAKNWVTVPKQSICEIEPVKFQAQQISAAHPLEIDFEVKGCEGENNVVRFLEHVQLYVTIRYTRRGALKINITSPHGTQTTLLSEREQDSSTDGFKNWSFMSVHSWGENPQGLWTIKIMDTTGNMKNHGSLEDFRLVLHGTAEAPHHIQAGPRVYDENYNTVQNERSTGNMKNHGSLEDFRLVLHGTAEAPHHIQAGPRVYDENYNTVQNERSEKRQSLKNQQTMFESNKRSSNQDEYRQPSSEDQSDDINAIPNTDSHWLRVLARLNGNWLQ</sequence>
<evidence type="ECO:0000256" key="13">
    <source>
        <dbReference type="PROSITE-ProRule" id="PRU01240"/>
    </source>
</evidence>
<feature type="region of interest" description="Disordered" evidence="14">
    <location>
        <begin position="199"/>
        <end position="220"/>
    </location>
</feature>
<name>A0A814TB18_9BILA</name>
<accession>A0A814TB18</accession>
<evidence type="ECO:0000256" key="4">
    <source>
        <dbReference type="ARBA" id="ARBA00022685"/>
    </source>
</evidence>
<dbReference type="GO" id="GO:0005737">
    <property type="term" value="C:cytoplasm"/>
    <property type="evidence" value="ECO:0007669"/>
    <property type="project" value="UniProtKB-ARBA"/>
</dbReference>
<dbReference type="SUPFAM" id="SSF52743">
    <property type="entry name" value="Subtilisin-like"/>
    <property type="match status" value="1"/>
</dbReference>
<keyword evidence="9" id="KW-0865">Zymogen</keyword>
<evidence type="ECO:0000313" key="18">
    <source>
        <dbReference type="Proteomes" id="UP000663845"/>
    </source>
</evidence>
<evidence type="ECO:0000256" key="10">
    <source>
        <dbReference type="ARBA" id="ARBA00023157"/>
    </source>
</evidence>
<dbReference type="InterPro" id="IPR002884">
    <property type="entry name" value="P_dom"/>
</dbReference>
<dbReference type="Pfam" id="PF01483">
    <property type="entry name" value="P_proprotein"/>
    <property type="match status" value="1"/>
</dbReference>
<keyword evidence="8" id="KW-0106">Calcium</keyword>
<dbReference type="GO" id="GO:0016020">
    <property type="term" value="C:membrane"/>
    <property type="evidence" value="ECO:0007669"/>
    <property type="project" value="TreeGrafter"/>
</dbReference>
<dbReference type="InterPro" id="IPR015500">
    <property type="entry name" value="Peptidase_S8_subtilisin-rel"/>
</dbReference>
<dbReference type="PANTHER" id="PTHR42884">
    <property type="entry name" value="PROPROTEIN CONVERTASE SUBTILISIN/KEXIN-RELATED"/>
    <property type="match status" value="1"/>
</dbReference>
<dbReference type="InterPro" id="IPR038466">
    <property type="entry name" value="S8_pro-domain_sf"/>
</dbReference>
<feature type="region of interest" description="Disordered" evidence="14">
    <location>
        <begin position="676"/>
        <end position="718"/>
    </location>
</feature>
<evidence type="ECO:0000256" key="15">
    <source>
        <dbReference type="SAM" id="SignalP"/>
    </source>
</evidence>
<evidence type="ECO:0000259" key="16">
    <source>
        <dbReference type="PROSITE" id="PS51829"/>
    </source>
</evidence>
<comment type="caution">
    <text evidence="17">The sequence shown here is derived from an EMBL/GenBank/DDBJ whole genome shotgun (WGS) entry which is preliminary data.</text>
</comment>
<feature type="active site" description="Charge relay system" evidence="12 13">
    <location>
        <position position="395"/>
    </location>
</feature>
<dbReference type="InterPro" id="IPR036852">
    <property type="entry name" value="Peptidase_S8/S53_dom_sf"/>
</dbReference>
<evidence type="ECO:0000256" key="3">
    <source>
        <dbReference type="ARBA" id="ARBA00022670"/>
    </source>
</evidence>
<dbReference type="Proteomes" id="UP000663845">
    <property type="component" value="Unassembled WGS sequence"/>
</dbReference>
<keyword evidence="6 13" id="KW-0378">Hydrolase</keyword>
<dbReference type="Pfam" id="PF16470">
    <property type="entry name" value="S8_pro-domain"/>
    <property type="match status" value="1"/>
</dbReference>
<evidence type="ECO:0000256" key="11">
    <source>
        <dbReference type="ARBA" id="ARBA00023180"/>
    </source>
</evidence>
<comment type="similarity">
    <text evidence="2">Belongs to the peptidase S8 family. Furin subfamily.</text>
</comment>
<dbReference type="SUPFAM" id="SSF54897">
    <property type="entry name" value="Protease propeptides/inhibitors"/>
    <property type="match status" value="1"/>
</dbReference>
<protein>
    <recommendedName>
        <fullName evidence="16">P/Homo B domain-containing protein</fullName>
    </recommendedName>
</protein>
<dbReference type="InterPro" id="IPR023827">
    <property type="entry name" value="Peptidase_S8_Asp-AS"/>
</dbReference>
<organism evidence="17 18">
    <name type="scientific">Adineta steineri</name>
    <dbReference type="NCBI Taxonomy" id="433720"/>
    <lineage>
        <taxon>Eukaryota</taxon>
        <taxon>Metazoa</taxon>
        <taxon>Spiralia</taxon>
        <taxon>Gnathifera</taxon>
        <taxon>Rotifera</taxon>
        <taxon>Eurotatoria</taxon>
        <taxon>Bdelloidea</taxon>
        <taxon>Adinetida</taxon>
        <taxon>Adinetidae</taxon>
        <taxon>Adineta</taxon>
    </lineage>
</organism>
<dbReference type="GO" id="GO:0016486">
    <property type="term" value="P:peptide hormone processing"/>
    <property type="evidence" value="ECO:0007669"/>
    <property type="project" value="TreeGrafter"/>
</dbReference>
<comment type="cofactor">
    <cofactor evidence="1">
        <name>Ca(2+)</name>
        <dbReference type="ChEBI" id="CHEBI:29108"/>
    </cofactor>
</comment>
<dbReference type="Gene3D" id="3.30.70.850">
    <property type="entry name" value="Peptidase S8, pro-domain"/>
    <property type="match status" value="1"/>
</dbReference>
<evidence type="ECO:0000256" key="7">
    <source>
        <dbReference type="ARBA" id="ARBA00022825"/>
    </source>
</evidence>
<gene>
    <name evidence="17" type="ORF">JYZ213_LOCUS24572</name>
</gene>
<evidence type="ECO:0000256" key="12">
    <source>
        <dbReference type="PIRSR" id="PIRSR615500-1"/>
    </source>
</evidence>
<dbReference type="InterPro" id="IPR000209">
    <property type="entry name" value="Peptidase_S8/S53_dom"/>
</dbReference>
<evidence type="ECO:0000256" key="2">
    <source>
        <dbReference type="ARBA" id="ARBA00005325"/>
    </source>
</evidence>
<dbReference type="AlphaFoldDB" id="A0A814TB18"/>
<evidence type="ECO:0000313" key="17">
    <source>
        <dbReference type="EMBL" id="CAF1159600.1"/>
    </source>
</evidence>
<dbReference type="PRINTS" id="PR00723">
    <property type="entry name" value="SUBTILISIN"/>
</dbReference>
<dbReference type="InterPro" id="IPR034182">
    <property type="entry name" value="Kexin/furin"/>
</dbReference>
<dbReference type="InterPro" id="IPR032815">
    <property type="entry name" value="S8_pro-domain"/>
</dbReference>
<dbReference type="GO" id="GO:0043005">
    <property type="term" value="C:neuron projection"/>
    <property type="evidence" value="ECO:0007669"/>
    <property type="project" value="TreeGrafter"/>
</dbReference>
<dbReference type="EMBL" id="CAJNOG010000303">
    <property type="protein sequence ID" value="CAF1159600.1"/>
    <property type="molecule type" value="Genomic_DNA"/>
</dbReference>
<feature type="signal peptide" evidence="15">
    <location>
        <begin position="1"/>
        <end position="20"/>
    </location>
</feature>
<dbReference type="PANTHER" id="PTHR42884:SF14">
    <property type="entry name" value="NEUROENDOCRINE CONVERTASE 1"/>
    <property type="match status" value="1"/>
</dbReference>
<feature type="compositionally biased region" description="Basic and acidic residues" evidence="14">
    <location>
        <begin position="692"/>
        <end position="703"/>
    </location>
</feature>
<evidence type="ECO:0000256" key="14">
    <source>
        <dbReference type="SAM" id="MobiDB-lite"/>
    </source>
</evidence>
<dbReference type="GO" id="GO:0005615">
    <property type="term" value="C:extracellular space"/>
    <property type="evidence" value="ECO:0007669"/>
    <property type="project" value="TreeGrafter"/>
</dbReference>